<feature type="region of interest" description="Disordered" evidence="1">
    <location>
        <begin position="436"/>
        <end position="461"/>
    </location>
</feature>
<dbReference type="EMBL" id="BQNB010016380">
    <property type="protein sequence ID" value="GJT51125.1"/>
    <property type="molecule type" value="Genomic_DNA"/>
</dbReference>
<dbReference type="Proteomes" id="UP001151760">
    <property type="component" value="Unassembled WGS sequence"/>
</dbReference>
<accession>A0ABQ5EJN2</accession>
<proteinExistence type="predicted"/>
<feature type="compositionally biased region" description="Polar residues" evidence="1">
    <location>
        <begin position="142"/>
        <end position="151"/>
    </location>
</feature>
<name>A0ABQ5EJN2_9ASTR</name>
<protein>
    <submittedName>
        <fullName evidence="2">Uncharacterized protein</fullName>
    </submittedName>
</protein>
<reference evidence="2" key="1">
    <citation type="journal article" date="2022" name="Int. J. Mol. Sci.">
        <title>Draft Genome of Tanacetum Coccineum: Genomic Comparison of Closely Related Tanacetum-Family Plants.</title>
        <authorList>
            <person name="Yamashiro T."/>
            <person name="Shiraishi A."/>
            <person name="Nakayama K."/>
            <person name="Satake H."/>
        </authorList>
    </citation>
    <scope>NUCLEOTIDE SEQUENCE</scope>
</reference>
<feature type="region of interest" description="Disordered" evidence="1">
    <location>
        <begin position="135"/>
        <end position="156"/>
    </location>
</feature>
<evidence type="ECO:0000256" key="1">
    <source>
        <dbReference type="SAM" id="MobiDB-lite"/>
    </source>
</evidence>
<reference evidence="2" key="2">
    <citation type="submission" date="2022-01" db="EMBL/GenBank/DDBJ databases">
        <authorList>
            <person name="Yamashiro T."/>
            <person name="Shiraishi A."/>
            <person name="Satake H."/>
            <person name="Nakayama K."/>
        </authorList>
    </citation>
    <scope>NUCLEOTIDE SEQUENCE</scope>
</reference>
<comment type="caution">
    <text evidence="2">The sequence shown here is derived from an EMBL/GenBank/DDBJ whole genome shotgun (WGS) entry which is preliminary data.</text>
</comment>
<evidence type="ECO:0000313" key="2">
    <source>
        <dbReference type="EMBL" id="GJT51125.1"/>
    </source>
</evidence>
<sequence length="533" mass="61480">MSQANEAQTKLYKTREDKELDKVIALENKVKVLNDIVYKTGQTVQTMNMLNRNCKTSFAKPEFLKKAQRANPRLYDIGCYNDNLALMLAPDSDETIRLEKERRSKLSDLIRPFDYDQLNNLYDLFVPQREKSPEQHYFPKTSKMSHTSSNKEFSKESFRKQTTLLEKRMDESIPWDQKCKSSKELFKIKKSVDTIFDGVERCKQTIAKRTYFGNIDPFIQNTIEGNFGPQISRINADLEKFHLCLNEEMVADLRYFNSLEHEVDTLKSQLETQKTQFLNEIDTVEKCEHLEKELSKSRTMSKSFEALQKHAINLELDLQQCKEKIKNDKSFKENQSNVFLKEREQYFEIQDLKAQLQDKGIAIRVIPTTSVSRPQLKGNQMGDRVMPNNSQGKKQEVEDHRRNFKFLNNTTSVTAYNDSLNAKTSNPIVVPISTREPKKTMNQSVATSHKKTFTSPGYKWKPKSPTGNINLNVSMPLGNASRTANILEPMTLRCPTLSNTPLSSNSFAARRDNSIHRRLCVLKAHDGKSQTSN</sequence>
<feature type="region of interest" description="Disordered" evidence="1">
    <location>
        <begin position="373"/>
        <end position="396"/>
    </location>
</feature>
<gene>
    <name evidence="2" type="ORF">Tco_0977282</name>
</gene>
<keyword evidence="3" id="KW-1185">Reference proteome</keyword>
<organism evidence="2 3">
    <name type="scientific">Tanacetum coccineum</name>
    <dbReference type="NCBI Taxonomy" id="301880"/>
    <lineage>
        <taxon>Eukaryota</taxon>
        <taxon>Viridiplantae</taxon>
        <taxon>Streptophyta</taxon>
        <taxon>Embryophyta</taxon>
        <taxon>Tracheophyta</taxon>
        <taxon>Spermatophyta</taxon>
        <taxon>Magnoliopsida</taxon>
        <taxon>eudicotyledons</taxon>
        <taxon>Gunneridae</taxon>
        <taxon>Pentapetalae</taxon>
        <taxon>asterids</taxon>
        <taxon>campanulids</taxon>
        <taxon>Asterales</taxon>
        <taxon>Asteraceae</taxon>
        <taxon>Asteroideae</taxon>
        <taxon>Anthemideae</taxon>
        <taxon>Anthemidinae</taxon>
        <taxon>Tanacetum</taxon>
    </lineage>
</organism>
<evidence type="ECO:0000313" key="3">
    <source>
        <dbReference type="Proteomes" id="UP001151760"/>
    </source>
</evidence>